<dbReference type="InterPro" id="IPR001661">
    <property type="entry name" value="Glyco_hydro_37"/>
</dbReference>
<dbReference type="RefSeq" id="WP_009839036.1">
    <property type="nucleotide sequence ID" value="NZ_AAOH01000007.1"/>
</dbReference>
<dbReference type="Gene3D" id="3.30.1390.40">
    <property type="entry name" value="Ribosomal protein L30p/L7e"/>
    <property type="match status" value="1"/>
</dbReference>
<dbReference type="AlphaFoldDB" id="A4CDY1"/>
<dbReference type="Gene3D" id="1.50.10.10">
    <property type="match status" value="1"/>
</dbReference>
<keyword evidence="4" id="KW-1185">Reference proteome</keyword>
<dbReference type="HOGENOM" id="CLU_015270_0_1_6"/>
<gene>
    <name evidence="3" type="ORF">PTD2_05865</name>
</gene>
<evidence type="ECO:0000259" key="2">
    <source>
        <dbReference type="Pfam" id="PF22422"/>
    </source>
</evidence>
<dbReference type="OrthoDB" id="9781878at2"/>
<organism evidence="3 4">
    <name type="scientific">Pseudoalteromonas tunicata D2</name>
    <dbReference type="NCBI Taxonomy" id="87626"/>
    <lineage>
        <taxon>Bacteria</taxon>
        <taxon>Pseudomonadati</taxon>
        <taxon>Pseudomonadota</taxon>
        <taxon>Gammaproteobacteria</taxon>
        <taxon>Alteromonadales</taxon>
        <taxon>Pseudoalteromonadaceae</taxon>
        <taxon>Pseudoalteromonas</taxon>
    </lineage>
</organism>
<accession>A4CDY1</accession>
<evidence type="ECO:0000313" key="3">
    <source>
        <dbReference type="EMBL" id="EAR27173.1"/>
    </source>
</evidence>
<dbReference type="SUPFAM" id="SSF48208">
    <property type="entry name" value="Six-hairpin glycosidases"/>
    <property type="match status" value="1"/>
</dbReference>
<evidence type="ECO:0000313" key="4">
    <source>
        <dbReference type="Proteomes" id="UP000006201"/>
    </source>
</evidence>
<sequence>MPYFLLLLILIPFLGKACPIFTPPSDAINRTGSPSSLQQLDQYGNQTFNPFFDLGSWHGFLLPEKSSDFGSFTGPMIITEEYSLFLAEKLDQLSITNKTTGKQYDFGKACSSQQQIAGQLVQVYQWPDLIVNLSLQFVANRTALVQTTLNNLSSQPIVLTLNWQGQLLQQWQPDITMQEKFPTWQPKLATGSNAITFSFSSIRSPWQLMQSDGAYYEISRSLPSQTTLNQPQLSYQSQSDITLPPFQTIDIYTEHSYFHHPKERISSANTQHATQQIAATKQRWQGYLAHLEHNSLVPLAIQQKALATLLSNWRSPAGAISFDVITPSVTARWFNGAWAWDSWKHAYAMAKFDPVLAKNNIRALFSYQIQTNDKVRPQDHGMVIDAIFYNKDQQRAGDGGNWNERNSKPPLASWAVWHIYQQDGDIQFLAQMYPKLLAYHQWWYRNRDHNHNGLVEYGATLHPAQTTPHGELYFTVEYATPPTELDLSGCQLNNNHGQFSYQCSGNLLYKQVLQHGDYQTLDIPVQHGAGWESGMDNAARFGFINAEQLARYSQIHHQGNLKKSRRDWQVQFLPNQENGQLVGYSINQESVELNSYLAQEKQLLAKMASLLNNPQQAKQLNLAAKQLTQLINNCFFDEQSGFYYDRQISDNQNKEACAGQLLTQRGKGPEGWAPLFSKVASSEQAQKVANNMLNPSEFNTKVPLPTAALSNPAYNPDIYWRGRVWLDQVYFGLIGLQNYGYHNEAKQLLTQLISDAEGLKGNQPIRENYHPTTGKMQGATNFSWSAAHILMLADEITTTDPNTK</sequence>
<dbReference type="eggNOG" id="COG3408">
    <property type="taxonomic scope" value="Bacteria"/>
</dbReference>
<protein>
    <submittedName>
        <fullName evidence="3">Putative isomerase</fullName>
    </submittedName>
</protein>
<dbReference type="GO" id="GO:0005993">
    <property type="term" value="P:trehalose catabolic process"/>
    <property type="evidence" value="ECO:0007669"/>
    <property type="project" value="TreeGrafter"/>
</dbReference>
<dbReference type="GO" id="GO:0016853">
    <property type="term" value="F:isomerase activity"/>
    <property type="evidence" value="ECO:0007669"/>
    <property type="project" value="UniProtKB-KW"/>
</dbReference>
<dbReference type="PANTHER" id="PTHR23403">
    <property type="entry name" value="TREHALASE"/>
    <property type="match status" value="1"/>
</dbReference>
<keyword evidence="3" id="KW-0413">Isomerase</keyword>
<dbReference type="PANTHER" id="PTHR23403:SF1">
    <property type="entry name" value="TREHALASE"/>
    <property type="match status" value="1"/>
</dbReference>
<dbReference type="Pfam" id="PF21152">
    <property type="entry name" value="YgjK_N"/>
    <property type="match status" value="1"/>
</dbReference>
<dbReference type="Proteomes" id="UP000006201">
    <property type="component" value="Unassembled WGS sequence"/>
</dbReference>
<name>A4CDY1_9GAMM</name>
<dbReference type="InterPro" id="IPR012341">
    <property type="entry name" value="6hp_glycosidase-like_sf"/>
</dbReference>
<dbReference type="InterPro" id="IPR008928">
    <property type="entry name" value="6-hairpin_glycosidase_sf"/>
</dbReference>
<dbReference type="STRING" id="87626.PTD2_05865"/>
<dbReference type="EMBL" id="AAOH01000007">
    <property type="protein sequence ID" value="EAR27173.1"/>
    <property type="molecule type" value="Genomic_DNA"/>
</dbReference>
<dbReference type="InterPro" id="IPR048450">
    <property type="entry name" value="YgjK_N"/>
</dbReference>
<evidence type="ECO:0000259" key="1">
    <source>
        <dbReference type="Pfam" id="PF21152"/>
    </source>
</evidence>
<dbReference type="Pfam" id="PF22422">
    <property type="entry name" value="MGH1-like_GH"/>
    <property type="match status" value="1"/>
</dbReference>
<dbReference type="GO" id="GO:0004555">
    <property type="term" value="F:alpha,alpha-trehalase activity"/>
    <property type="evidence" value="ECO:0007669"/>
    <property type="project" value="InterPro"/>
</dbReference>
<dbReference type="InterPro" id="IPR054491">
    <property type="entry name" value="MGH1-like_GH"/>
</dbReference>
<dbReference type="Gene3D" id="2.70.98.50">
    <property type="entry name" value="putative glycoside hydrolase family protein from bacillus halodurans"/>
    <property type="match status" value="1"/>
</dbReference>
<proteinExistence type="predicted"/>
<reference evidence="3 4" key="1">
    <citation type="submission" date="2006-02" db="EMBL/GenBank/DDBJ databases">
        <authorList>
            <person name="Moran M.A."/>
            <person name="Kjelleberg S."/>
            <person name="Egan S."/>
            <person name="Saunders N."/>
            <person name="Thomas T."/>
            <person name="Ferriera S."/>
            <person name="Johnson J."/>
            <person name="Kravitz S."/>
            <person name="Halpern A."/>
            <person name="Remington K."/>
            <person name="Beeson K."/>
            <person name="Tran B."/>
            <person name="Rogers Y.-H."/>
            <person name="Friedman R."/>
            <person name="Venter J.C."/>
        </authorList>
    </citation>
    <scope>NUCLEOTIDE SEQUENCE [LARGE SCALE GENOMIC DNA]</scope>
    <source>
        <strain evidence="3 4">D2</strain>
    </source>
</reference>
<feature type="domain" description="Mannosylglycerate hydrolase MGH1-like glycoside hydrolase" evidence="2">
    <location>
        <begin position="337"/>
        <end position="785"/>
    </location>
</feature>
<comment type="caution">
    <text evidence="3">The sequence shown here is derived from an EMBL/GenBank/DDBJ whole genome shotgun (WGS) entry which is preliminary data.</text>
</comment>
<dbReference type="NCBIfam" id="NF007525">
    <property type="entry name" value="PRK10137.1"/>
    <property type="match status" value="1"/>
</dbReference>
<feature type="domain" description="Glucosidase YgjK N-terminal" evidence="1">
    <location>
        <begin position="29"/>
        <end position="284"/>
    </location>
</feature>